<proteinExistence type="predicted"/>
<evidence type="ECO:0000313" key="2">
    <source>
        <dbReference type="Proteomes" id="UP000176562"/>
    </source>
</evidence>
<dbReference type="AlphaFoldDB" id="A0A1D9MFB6"/>
<protein>
    <submittedName>
        <fullName evidence="1">Uncharacterized protein</fullName>
    </submittedName>
</protein>
<dbReference type="EMBL" id="CP017781">
    <property type="protein sequence ID" value="AOZ70468.1"/>
    <property type="molecule type" value="Genomic_DNA"/>
</dbReference>
<sequence>MEQHRLVTLRLPVSLIARIEARAHGDQIAPAEVIRRALIATLAEGETALAPNLMAARAVQEALAGAAGWLDLQHRLRQEGVVLRLRADRLALNSWPADRFILWLDDLGETLADLTLRFRAPFPGAIPRRRAQPPPEGAVARDIA</sequence>
<reference evidence="1 2" key="1">
    <citation type="submission" date="2016-10" db="EMBL/GenBank/DDBJ databases">
        <title>Rhodobacter sp. LPB0142, isolated from sea water.</title>
        <authorList>
            <person name="Kim E."/>
            <person name="Yi H."/>
        </authorList>
    </citation>
    <scope>NUCLEOTIDE SEQUENCE [LARGE SCALE GENOMIC DNA]</scope>
    <source>
        <strain evidence="1 2">LPB0142</strain>
    </source>
</reference>
<name>A0A1D9MFB6_9RHOB</name>
<evidence type="ECO:0000313" key="1">
    <source>
        <dbReference type="EMBL" id="AOZ70468.1"/>
    </source>
</evidence>
<keyword evidence="2" id="KW-1185">Reference proteome</keyword>
<dbReference type="Proteomes" id="UP000176562">
    <property type="component" value="Chromosome"/>
</dbReference>
<accession>A0A1D9MFB6</accession>
<dbReference type="STRING" id="1850250.LPB142_14940"/>
<organism evidence="1 2">
    <name type="scientific">Rhodobacter xanthinilyticus</name>
    <dbReference type="NCBI Taxonomy" id="1850250"/>
    <lineage>
        <taxon>Bacteria</taxon>
        <taxon>Pseudomonadati</taxon>
        <taxon>Pseudomonadota</taxon>
        <taxon>Alphaproteobacteria</taxon>
        <taxon>Rhodobacterales</taxon>
        <taxon>Rhodobacter group</taxon>
        <taxon>Rhodobacter</taxon>
    </lineage>
</organism>
<dbReference type="RefSeq" id="WP_071166838.1">
    <property type="nucleotide sequence ID" value="NZ_CP017781.1"/>
</dbReference>
<dbReference type="KEGG" id="rhp:LPB142_14940"/>
<gene>
    <name evidence="1" type="ORF">LPB142_14940</name>
</gene>